<name>A0A521ECC4_SACCC</name>
<feature type="domain" description="HTH LytTR-type" evidence="3">
    <location>
        <begin position="139"/>
        <end position="237"/>
    </location>
</feature>
<dbReference type="PROSITE" id="PS50110">
    <property type="entry name" value="RESPONSE_REGULATORY"/>
    <property type="match status" value="1"/>
</dbReference>
<feature type="domain" description="Response regulatory" evidence="2">
    <location>
        <begin position="5"/>
        <end position="116"/>
    </location>
</feature>
<dbReference type="Pfam" id="PF00072">
    <property type="entry name" value="Response_reg"/>
    <property type="match status" value="1"/>
</dbReference>
<dbReference type="InterPro" id="IPR046947">
    <property type="entry name" value="LytR-like"/>
</dbReference>
<accession>A0A521ECC4</accession>
<evidence type="ECO:0000256" key="1">
    <source>
        <dbReference type="PROSITE-ProRule" id="PRU00169"/>
    </source>
</evidence>
<protein>
    <submittedName>
        <fullName evidence="4">Two component transcriptional regulator, LytTR family</fullName>
    </submittedName>
</protein>
<dbReference type="InterPro" id="IPR001789">
    <property type="entry name" value="Sig_transdc_resp-reg_receiver"/>
</dbReference>
<dbReference type="EMBL" id="FXTB01000008">
    <property type="protein sequence ID" value="SMO81586.1"/>
    <property type="molecule type" value="Genomic_DNA"/>
</dbReference>
<gene>
    <name evidence="4" type="ORF">SAMN06265379_108134</name>
</gene>
<dbReference type="PANTHER" id="PTHR37299:SF1">
    <property type="entry name" value="STAGE 0 SPORULATION PROTEIN A HOMOLOG"/>
    <property type="match status" value="1"/>
</dbReference>
<evidence type="ECO:0000259" key="2">
    <source>
        <dbReference type="PROSITE" id="PS50110"/>
    </source>
</evidence>
<evidence type="ECO:0000259" key="3">
    <source>
        <dbReference type="PROSITE" id="PS50930"/>
    </source>
</evidence>
<dbReference type="Gene3D" id="3.40.50.2300">
    <property type="match status" value="1"/>
</dbReference>
<evidence type="ECO:0000313" key="5">
    <source>
        <dbReference type="Proteomes" id="UP000319040"/>
    </source>
</evidence>
<dbReference type="GO" id="GO:0003677">
    <property type="term" value="F:DNA binding"/>
    <property type="evidence" value="ECO:0007669"/>
    <property type="project" value="InterPro"/>
</dbReference>
<dbReference type="RefSeq" id="WP_142534178.1">
    <property type="nucleotide sequence ID" value="NZ_FXTB01000008.1"/>
</dbReference>
<dbReference type="InterPro" id="IPR011006">
    <property type="entry name" value="CheY-like_superfamily"/>
</dbReference>
<reference evidence="4 5" key="1">
    <citation type="submission" date="2017-05" db="EMBL/GenBank/DDBJ databases">
        <authorList>
            <person name="Varghese N."/>
            <person name="Submissions S."/>
        </authorList>
    </citation>
    <scope>NUCLEOTIDE SEQUENCE [LARGE SCALE GENOMIC DNA]</scope>
    <source>
        <strain evidence="4 5">DSM 27040</strain>
    </source>
</reference>
<keyword evidence="1" id="KW-0597">Phosphoprotein</keyword>
<dbReference type="OrthoDB" id="1490554at2"/>
<organism evidence="4 5">
    <name type="scientific">Saccharicrinis carchari</name>
    <dbReference type="NCBI Taxonomy" id="1168039"/>
    <lineage>
        <taxon>Bacteria</taxon>
        <taxon>Pseudomonadati</taxon>
        <taxon>Bacteroidota</taxon>
        <taxon>Bacteroidia</taxon>
        <taxon>Marinilabiliales</taxon>
        <taxon>Marinilabiliaceae</taxon>
        <taxon>Saccharicrinis</taxon>
    </lineage>
</organism>
<keyword evidence="5" id="KW-1185">Reference proteome</keyword>
<dbReference type="InterPro" id="IPR007492">
    <property type="entry name" value="LytTR_DNA-bd_dom"/>
</dbReference>
<dbReference type="GO" id="GO:0000156">
    <property type="term" value="F:phosphorelay response regulator activity"/>
    <property type="evidence" value="ECO:0007669"/>
    <property type="project" value="InterPro"/>
</dbReference>
<dbReference type="Gene3D" id="2.40.50.1020">
    <property type="entry name" value="LytTr DNA-binding domain"/>
    <property type="match status" value="1"/>
</dbReference>
<sequence length="240" mass="27805">MAKIKTVIIDDEPKAIEVLKRYCDDMEIIEVEATFRDPVKAIEFIQHSPVNLILLDINMPKLSGLEFLDILNAKPKIIFTTAYPQFALNSYDYDAVDYLLKPIDFQRFLKAVIKAQKIIDAENELKKKTPTEAQNNKTIYIKSGPQLYKINVEDILYLEKDGNYLLFHTVDKKILSRQNMKDIFEILDPKDFIRVHKSYVVAIRHINVIEAHQLRMGNVKIPVGRNFREGLLEITGRGNK</sequence>
<dbReference type="SMART" id="SM00850">
    <property type="entry name" value="LytTR"/>
    <property type="match status" value="1"/>
</dbReference>
<dbReference type="Proteomes" id="UP000319040">
    <property type="component" value="Unassembled WGS sequence"/>
</dbReference>
<evidence type="ECO:0000313" key="4">
    <source>
        <dbReference type="EMBL" id="SMO81586.1"/>
    </source>
</evidence>
<dbReference type="PANTHER" id="PTHR37299">
    <property type="entry name" value="TRANSCRIPTIONAL REGULATOR-RELATED"/>
    <property type="match status" value="1"/>
</dbReference>
<dbReference type="SMART" id="SM00448">
    <property type="entry name" value="REC"/>
    <property type="match status" value="1"/>
</dbReference>
<dbReference type="AlphaFoldDB" id="A0A521ECC4"/>
<feature type="modified residue" description="4-aspartylphosphate" evidence="1">
    <location>
        <position position="56"/>
    </location>
</feature>
<dbReference type="Pfam" id="PF04397">
    <property type="entry name" value="LytTR"/>
    <property type="match status" value="1"/>
</dbReference>
<dbReference type="SUPFAM" id="SSF52172">
    <property type="entry name" value="CheY-like"/>
    <property type="match status" value="1"/>
</dbReference>
<proteinExistence type="predicted"/>
<dbReference type="PROSITE" id="PS50930">
    <property type="entry name" value="HTH_LYTTR"/>
    <property type="match status" value="1"/>
</dbReference>